<evidence type="ECO:0000313" key="3">
    <source>
        <dbReference type="Proteomes" id="UP000241209"/>
    </source>
</evidence>
<evidence type="ECO:0000313" key="2">
    <source>
        <dbReference type="EMBL" id="PTI29554.1"/>
    </source>
</evidence>
<sequence length="119" mass="13161">MHILATIFVVIVAVEHLYIMYLETIATDSKKTSQTFNLKQQVLKDKNIQVLLKNQGIYNGLLALALFYGAFFSTNPKEFVAVFLIFIILAAIYGSLTSSKSIILKQGGPAIIALILLLL</sequence>
<dbReference type="OrthoDB" id="9803832at2"/>
<keyword evidence="1" id="KW-1133">Transmembrane helix</keyword>
<organism evidence="2 3">
    <name type="scientific">Mammaliicoccus vitulinus</name>
    <dbReference type="NCBI Taxonomy" id="71237"/>
    <lineage>
        <taxon>Bacteria</taxon>
        <taxon>Bacillati</taxon>
        <taxon>Bacillota</taxon>
        <taxon>Bacilli</taxon>
        <taxon>Bacillales</taxon>
        <taxon>Staphylococcaceae</taxon>
        <taxon>Mammaliicoccus</taxon>
    </lineage>
</organism>
<accession>A0A2T4PT74</accession>
<dbReference type="EMBL" id="PZFK01000013">
    <property type="protein sequence ID" value="PTI29554.1"/>
    <property type="molecule type" value="Genomic_DNA"/>
</dbReference>
<dbReference type="STRING" id="1167632.GCA_000286335_01773"/>
<reference evidence="2 3" key="1">
    <citation type="journal article" date="2016" name="Front. Microbiol.">
        <title>Comprehensive Phylogenetic Analysis of Bovine Non-aureus Staphylococci Species Based on Whole-Genome Sequencing.</title>
        <authorList>
            <person name="Naushad S."/>
            <person name="Barkema H.W."/>
            <person name="Luby C."/>
            <person name="Condas L.A."/>
            <person name="Nobrega D.B."/>
            <person name="Carson D.A."/>
            <person name="De Buck J."/>
        </authorList>
    </citation>
    <scope>NUCLEOTIDE SEQUENCE [LARGE SCALE GENOMIC DNA]</scope>
    <source>
        <strain evidence="2 3">SNUC 2204</strain>
    </source>
</reference>
<feature type="transmembrane region" description="Helical" evidence="1">
    <location>
        <begin position="6"/>
        <end position="22"/>
    </location>
</feature>
<dbReference type="InterPro" id="IPR009732">
    <property type="entry name" value="DUF1304"/>
</dbReference>
<gene>
    <name evidence="2" type="ORF">BU072_07770</name>
</gene>
<dbReference type="GeneID" id="64117377"/>
<protein>
    <submittedName>
        <fullName evidence="2">DUF1304 domain-containing protein</fullName>
    </submittedName>
</protein>
<proteinExistence type="predicted"/>
<dbReference type="AlphaFoldDB" id="A0A2T4PT74"/>
<dbReference type="PANTHER" id="PTHR38446:SF1">
    <property type="entry name" value="BLL0914 PROTEIN"/>
    <property type="match status" value="1"/>
</dbReference>
<comment type="caution">
    <text evidence="2">The sequence shown here is derived from an EMBL/GenBank/DDBJ whole genome shotgun (WGS) entry which is preliminary data.</text>
</comment>
<feature type="transmembrane region" description="Helical" evidence="1">
    <location>
        <begin position="56"/>
        <end position="73"/>
    </location>
</feature>
<name>A0A2T4PT74_9STAP</name>
<keyword evidence="1" id="KW-0812">Transmembrane</keyword>
<evidence type="ECO:0000256" key="1">
    <source>
        <dbReference type="SAM" id="Phobius"/>
    </source>
</evidence>
<dbReference type="PANTHER" id="PTHR38446">
    <property type="entry name" value="BLL0914 PROTEIN"/>
    <property type="match status" value="1"/>
</dbReference>
<dbReference type="Pfam" id="PF06993">
    <property type="entry name" value="DUF1304"/>
    <property type="match status" value="1"/>
</dbReference>
<keyword evidence="1" id="KW-0472">Membrane</keyword>
<dbReference type="Proteomes" id="UP000241209">
    <property type="component" value="Unassembled WGS sequence"/>
</dbReference>
<feature type="transmembrane region" description="Helical" evidence="1">
    <location>
        <begin position="79"/>
        <end position="96"/>
    </location>
</feature>
<dbReference type="RefSeq" id="WP_107536670.1">
    <property type="nucleotide sequence ID" value="NZ_BMDF01000007.1"/>
</dbReference>